<accession>A0A3L7K120</accession>
<sequence length="218" mass="24305">MIRMKRMNFRKNSRRNLIAHTHPDSIISEQYRTILTNIKFSMPEEKSRSIVITSTSLGEGKSTCAANLAVSMAQQKKKVLLIDANLRNPSLHSILKIPNKKGLTDILAGECTFEQARLRTKVGKLDILISGAIPYNPVALLGSQIFQNLLTNALEIYDFVLLDSPSVLEVTDTKLLSNQCDGVVIVVNKGRTKLKKAIEMKKELDLAKARYIGVIINE</sequence>
<dbReference type="Gene3D" id="3.40.50.300">
    <property type="entry name" value="P-loop containing nucleotide triphosphate hydrolases"/>
    <property type="match status" value="1"/>
</dbReference>
<dbReference type="GO" id="GO:0005524">
    <property type="term" value="F:ATP binding"/>
    <property type="evidence" value="ECO:0007669"/>
    <property type="project" value="UniProtKB-KW"/>
</dbReference>
<dbReference type="SUPFAM" id="SSF52540">
    <property type="entry name" value="P-loop containing nucleoside triphosphate hydrolases"/>
    <property type="match status" value="1"/>
</dbReference>
<dbReference type="InterPro" id="IPR005702">
    <property type="entry name" value="Wzc-like_C"/>
</dbReference>
<keyword evidence="5 10" id="KW-0418">Kinase</keyword>
<evidence type="ECO:0000256" key="4">
    <source>
        <dbReference type="ARBA" id="ARBA00022741"/>
    </source>
</evidence>
<dbReference type="GO" id="GO:0005886">
    <property type="term" value="C:plasma membrane"/>
    <property type="evidence" value="ECO:0007669"/>
    <property type="project" value="TreeGrafter"/>
</dbReference>
<comment type="caution">
    <text evidence="10">The sequence shown here is derived from an EMBL/GenBank/DDBJ whole genome shotgun (WGS) entry which is preliminary data.</text>
</comment>
<evidence type="ECO:0000259" key="9">
    <source>
        <dbReference type="Pfam" id="PF13614"/>
    </source>
</evidence>
<evidence type="ECO:0000256" key="2">
    <source>
        <dbReference type="ARBA" id="ARBA00011903"/>
    </source>
</evidence>
<dbReference type="AlphaFoldDB" id="A0A3L7K120"/>
<keyword evidence="11" id="KW-1185">Reference proteome</keyword>
<dbReference type="InterPro" id="IPR050445">
    <property type="entry name" value="Bact_polysacc_biosynth/exp"/>
</dbReference>
<keyword evidence="6" id="KW-0067">ATP-binding</keyword>
<organism evidence="10 11">
    <name type="scientific">Falsibacillus albus</name>
    <dbReference type="NCBI Taxonomy" id="2478915"/>
    <lineage>
        <taxon>Bacteria</taxon>
        <taxon>Bacillati</taxon>
        <taxon>Bacillota</taxon>
        <taxon>Bacilli</taxon>
        <taxon>Bacillales</taxon>
        <taxon>Bacillaceae</taxon>
        <taxon>Falsibacillus</taxon>
    </lineage>
</organism>
<dbReference type="RefSeq" id="WP_121680138.1">
    <property type="nucleotide sequence ID" value="NZ_RCVZ01000004.1"/>
</dbReference>
<proteinExistence type="inferred from homology"/>
<evidence type="ECO:0000256" key="8">
    <source>
        <dbReference type="ARBA" id="ARBA00051245"/>
    </source>
</evidence>
<keyword evidence="7" id="KW-0829">Tyrosine-protein kinase</keyword>
<gene>
    <name evidence="10" type="ORF">D9X91_08355</name>
</gene>
<name>A0A3L7K120_9BACI</name>
<protein>
    <recommendedName>
        <fullName evidence="2">non-specific protein-tyrosine kinase</fullName>
        <ecNumber evidence="2">2.7.10.2</ecNumber>
    </recommendedName>
</protein>
<dbReference type="PANTHER" id="PTHR32309:SF13">
    <property type="entry name" value="FERRIC ENTEROBACTIN TRANSPORT PROTEIN FEPE"/>
    <property type="match status" value="1"/>
</dbReference>
<feature type="domain" description="AAA" evidence="9">
    <location>
        <begin position="48"/>
        <end position="191"/>
    </location>
</feature>
<dbReference type="NCBIfam" id="TIGR01007">
    <property type="entry name" value="eps_fam"/>
    <property type="match status" value="1"/>
</dbReference>
<dbReference type="CDD" id="cd05387">
    <property type="entry name" value="BY-kinase"/>
    <property type="match status" value="1"/>
</dbReference>
<evidence type="ECO:0000313" key="10">
    <source>
        <dbReference type="EMBL" id="RLQ96285.1"/>
    </source>
</evidence>
<dbReference type="InterPro" id="IPR025669">
    <property type="entry name" value="AAA_dom"/>
</dbReference>
<dbReference type="Pfam" id="PF13614">
    <property type="entry name" value="AAA_31"/>
    <property type="match status" value="1"/>
</dbReference>
<comment type="catalytic activity">
    <reaction evidence="8">
        <text>L-tyrosyl-[protein] + ATP = O-phospho-L-tyrosyl-[protein] + ADP + H(+)</text>
        <dbReference type="Rhea" id="RHEA:10596"/>
        <dbReference type="Rhea" id="RHEA-COMP:10136"/>
        <dbReference type="Rhea" id="RHEA-COMP:20101"/>
        <dbReference type="ChEBI" id="CHEBI:15378"/>
        <dbReference type="ChEBI" id="CHEBI:30616"/>
        <dbReference type="ChEBI" id="CHEBI:46858"/>
        <dbReference type="ChEBI" id="CHEBI:61978"/>
        <dbReference type="ChEBI" id="CHEBI:456216"/>
        <dbReference type="EC" id="2.7.10.2"/>
    </reaction>
</comment>
<evidence type="ECO:0000313" key="11">
    <source>
        <dbReference type="Proteomes" id="UP000276770"/>
    </source>
</evidence>
<dbReference type="PANTHER" id="PTHR32309">
    <property type="entry name" value="TYROSINE-PROTEIN KINASE"/>
    <property type="match status" value="1"/>
</dbReference>
<keyword evidence="4" id="KW-0547">Nucleotide-binding</keyword>
<evidence type="ECO:0000256" key="3">
    <source>
        <dbReference type="ARBA" id="ARBA00022679"/>
    </source>
</evidence>
<evidence type="ECO:0000256" key="1">
    <source>
        <dbReference type="ARBA" id="ARBA00007316"/>
    </source>
</evidence>
<dbReference type="GO" id="GO:0004715">
    <property type="term" value="F:non-membrane spanning protein tyrosine kinase activity"/>
    <property type="evidence" value="ECO:0007669"/>
    <property type="project" value="UniProtKB-EC"/>
</dbReference>
<dbReference type="EMBL" id="RCVZ01000004">
    <property type="protein sequence ID" value="RLQ96285.1"/>
    <property type="molecule type" value="Genomic_DNA"/>
</dbReference>
<dbReference type="OrthoDB" id="9794577at2"/>
<evidence type="ECO:0000256" key="5">
    <source>
        <dbReference type="ARBA" id="ARBA00022777"/>
    </source>
</evidence>
<evidence type="ECO:0000256" key="7">
    <source>
        <dbReference type="ARBA" id="ARBA00023137"/>
    </source>
</evidence>
<dbReference type="InterPro" id="IPR027417">
    <property type="entry name" value="P-loop_NTPase"/>
</dbReference>
<dbReference type="EC" id="2.7.10.2" evidence="2"/>
<dbReference type="Proteomes" id="UP000276770">
    <property type="component" value="Unassembled WGS sequence"/>
</dbReference>
<keyword evidence="3" id="KW-0808">Transferase</keyword>
<evidence type="ECO:0000256" key="6">
    <source>
        <dbReference type="ARBA" id="ARBA00022840"/>
    </source>
</evidence>
<reference evidence="10 11" key="1">
    <citation type="submission" date="2018-10" db="EMBL/GenBank/DDBJ databases">
        <title>Falsibacillus sp. genome draft.</title>
        <authorList>
            <person name="Shi S."/>
        </authorList>
    </citation>
    <scope>NUCLEOTIDE SEQUENCE [LARGE SCALE GENOMIC DNA]</scope>
    <source>
        <strain evidence="10 11">GY 10110</strain>
    </source>
</reference>
<comment type="similarity">
    <text evidence="1">Belongs to the CpsD/CapB family.</text>
</comment>